<evidence type="ECO:0000256" key="2">
    <source>
        <dbReference type="ARBA" id="ARBA00022679"/>
    </source>
</evidence>
<gene>
    <name evidence="4" type="ORF">J8C05_05440</name>
</gene>
<keyword evidence="1 4" id="KW-0328">Glycosyltransferase</keyword>
<name>A0ABX8B2M9_9BACT</name>
<evidence type="ECO:0000313" key="4">
    <source>
        <dbReference type="EMBL" id="QUV94880.1"/>
    </source>
</evidence>
<dbReference type="Proteomes" id="UP000677668">
    <property type="component" value="Chromosome 1"/>
</dbReference>
<proteinExistence type="predicted"/>
<dbReference type="Pfam" id="PF00534">
    <property type="entry name" value="Glycos_transf_1"/>
    <property type="match status" value="1"/>
</dbReference>
<reference evidence="4 5" key="1">
    <citation type="submission" date="2021-03" db="EMBL/GenBank/DDBJ databases">
        <title>Genomic and phenotypic characterization of Chloracidobacterium isolates provides evidence for multiple species.</title>
        <authorList>
            <person name="Saini M.K."/>
            <person name="Costas A.M.G."/>
            <person name="Tank M."/>
            <person name="Bryant D.A."/>
        </authorList>
    </citation>
    <scope>NUCLEOTIDE SEQUENCE [LARGE SCALE GENOMIC DNA]</scope>
    <source>
        <strain evidence="4 5">N</strain>
    </source>
</reference>
<dbReference type="SUPFAM" id="SSF53756">
    <property type="entry name" value="UDP-Glycosyltransferase/glycogen phosphorylase"/>
    <property type="match status" value="1"/>
</dbReference>
<dbReference type="Gene3D" id="3.40.50.2000">
    <property type="entry name" value="Glycogen Phosphorylase B"/>
    <property type="match status" value="2"/>
</dbReference>
<evidence type="ECO:0000259" key="3">
    <source>
        <dbReference type="Pfam" id="PF00534"/>
    </source>
</evidence>
<feature type="domain" description="Glycosyl transferase family 1" evidence="3">
    <location>
        <begin position="197"/>
        <end position="362"/>
    </location>
</feature>
<organism evidence="4 5">
    <name type="scientific">Chloracidobacterium sp. N</name>
    <dbReference type="NCBI Taxonomy" id="2821540"/>
    <lineage>
        <taxon>Bacteria</taxon>
        <taxon>Pseudomonadati</taxon>
        <taxon>Acidobacteriota</taxon>
        <taxon>Terriglobia</taxon>
        <taxon>Terriglobales</taxon>
        <taxon>Acidobacteriaceae</taxon>
        <taxon>Chloracidobacterium</taxon>
        <taxon>Chloracidobacterium aggregatum</taxon>
    </lineage>
</organism>
<dbReference type="PANTHER" id="PTHR12526:SF510">
    <property type="entry name" value="D-INOSITOL 3-PHOSPHATE GLYCOSYLTRANSFERASE"/>
    <property type="match status" value="1"/>
</dbReference>
<dbReference type="InterPro" id="IPR001296">
    <property type="entry name" value="Glyco_trans_1"/>
</dbReference>
<evidence type="ECO:0000256" key="1">
    <source>
        <dbReference type="ARBA" id="ARBA00022676"/>
    </source>
</evidence>
<dbReference type="EC" id="2.4.-.-" evidence="4"/>
<protein>
    <submittedName>
        <fullName evidence="4">Glycosyltransferase</fullName>
        <ecNumber evidence="4">2.4.-.-</ecNumber>
    </submittedName>
</protein>
<keyword evidence="2 4" id="KW-0808">Transferase</keyword>
<evidence type="ECO:0000313" key="5">
    <source>
        <dbReference type="Proteomes" id="UP000677668"/>
    </source>
</evidence>
<sequence>MTHARRQLLYFLEESHGGVADYAHEQCQALTALGVEVTLLTTPCYPVRSGAQYIRCPRLLEPRPERPIANRWWRGGRYVWIKLENYRRLVQTIRTSGIRRVIIGSFGEYLAPLWSPSLRRLQREGVVFGAVVHDPVRDYVIGPRWWHRWSVGDAYAHLREAFVHEDITLDTMRPNPGLRVTVVPHGIYPYPPPTASREAVRRELALPDDAPVLLAFGNIRDAKNLHLVIESLQHCRRAYLVVAGRVQSAGQRPVAFYRELAARLGVANRCRWMERYVPDEEAANLFAAADVVVLTYSRAFRSASGVLALAANYHVPCLASGGAGPLRTLVQKYALGRWVEPDDLQALVTGLEDLLQRPPQPHWLRFREENSWQVNAQRIIGRMFGDGGDG</sequence>
<dbReference type="RefSeq" id="WP_014099617.1">
    <property type="nucleotide sequence ID" value="NZ_CP072642.1"/>
</dbReference>
<dbReference type="PANTHER" id="PTHR12526">
    <property type="entry name" value="GLYCOSYLTRANSFERASE"/>
    <property type="match status" value="1"/>
</dbReference>
<dbReference type="EMBL" id="CP072642">
    <property type="protein sequence ID" value="QUV94880.1"/>
    <property type="molecule type" value="Genomic_DNA"/>
</dbReference>
<accession>A0ABX8B2M9</accession>
<dbReference type="GO" id="GO:0016757">
    <property type="term" value="F:glycosyltransferase activity"/>
    <property type="evidence" value="ECO:0007669"/>
    <property type="project" value="UniProtKB-KW"/>
</dbReference>
<keyword evidence="5" id="KW-1185">Reference proteome</keyword>